<dbReference type="SMART" id="SM00028">
    <property type="entry name" value="TPR"/>
    <property type="match status" value="4"/>
</dbReference>
<evidence type="ECO:0000313" key="5">
    <source>
        <dbReference type="Proteomes" id="UP000576209"/>
    </source>
</evidence>
<dbReference type="InterPro" id="IPR019734">
    <property type="entry name" value="TPR_rpt"/>
</dbReference>
<dbReference type="EMBL" id="JACIFF010000007">
    <property type="protein sequence ID" value="MBB4080198.1"/>
    <property type="molecule type" value="Genomic_DNA"/>
</dbReference>
<evidence type="ECO:0000313" key="4">
    <source>
        <dbReference type="EMBL" id="MBB4080198.1"/>
    </source>
</evidence>
<protein>
    <recommendedName>
        <fullName evidence="6">Tetratricopeptide repeat protein</fullName>
    </recommendedName>
</protein>
<gene>
    <name evidence="4" type="ORF">GGR28_002828</name>
</gene>
<comment type="caution">
    <text evidence="4">The sequence shown here is derived from an EMBL/GenBank/DDBJ whole genome shotgun (WGS) entry which is preliminary data.</text>
</comment>
<accession>A0A840EE08</accession>
<keyword evidence="1" id="KW-0802">TPR repeat</keyword>
<evidence type="ECO:0008006" key="6">
    <source>
        <dbReference type="Google" id="ProtNLM"/>
    </source>
</evidence>
<dbReference type="Proteomes" id="UP000576209">
    <property type="component" value="Unassembled WGS sequence"/>
</dbReference>
<dbReference type="PROSITE" id="PS50005">
    <property type="entry name" value="TPR"/>
    <property type="match status" value="1"/>
</dbReference>
<dbReference type="InterPro" id="IPR011990">
    <property type="entry name" value="TPR-like_helical_dom_sf"/>
</dbReference>
<evidence type="ECO:0000256" key="3">
    <source>
        <dbReference type="SAM" id="SignalP"/>
    </source>
</evidence>
<dbReference type="RefSeq" id="WP_183496434.1">
    <property type="nucleotide sequence ID" value="NZ_JACIFF010000007.1"/>
</dbReference>
<name>A0A840EE08_9BACT</name>
<feature type="region of interest" description="Disordered" evidence="2">
    <location>
        <begin position="139"/>
        <end position="221"/>
    </location>
</feature>
<feature type="repeat" description="TPR" evidence="1">
    <location>
        <begin position="370"/>
        <end position="403"/>
    </location>
</feature>
<keyword evidence="5" id="KW-1185">Reference proteome</keyword>
<feature type="compositionally biased region" description="Basic and acidic residues" evidence="2">
    <location>
        <begin position="184"/>
        <end position="213"/>
    </location>
</feature>
<keyword evidence="3" id="KW-0732">Signal</keyword>
<dbReference type="AlphaFoldDB" id="A0A840EE08"/>
<dbReference type="PROSITE" id="PS51257">
    <property type="entry name" value="PROKAR_LIPOPROTEIN"/>
    <property type="match status" value="1"/>
</dbReference>
<sequence>MKKTTQLFLLLLALQLVLAGCSSTKSREDQGIVARAWHNMNAHFNGYFNAREIMDESLVVLDEQHTDNYNQRLEMFPFLAVDNPSVVAEELDRAIEKVAIVVKKHPYSNWTDDSYLLVGQAQLLKQDYEGAERTLNFTVNEFRPRPERKKGKKGKADETEEEFESRREIATSQTQSRRDRLKARRDAQRERERTIKQRQKEAKAAQKERDRERKAKIRARKKGIRLPTKTTVDTARIEGLDNEPEEIADAVDPEMEEGPVGMISIFSNRNEADAAGGEYGKKSGSYLLKHRPAYQESRLWLAWTLVKRDNFDRAQIILEDLRNDRGTYADVRRKAIAVQAYLYLEQERLEEAIPYLEAAADVAVERNEKARYYYIAGQLYQELNQPGSALDAFREVVASKPAYEFELGARISMAQNAYLSGSGSSADALSELERMVREEKNRDYESQILYSMASIALRDGDQPAGAEYLRRALDSPSGGGATRVEAYQLLGDLAYEEGDYLGSKLYYDSTLQVMGPADSRFVETTDRRDRLTGVAGSLQEITLKDSLLRIGTLPEAERRSWAEEVFELRRATNSAANFSTPATQGSLPVANAATAATSMSGSSFWGYDNQAIRRGGRDFSRRWGDRALEDNWRRSNRTDASLFTAEGDNLAPGDPSRRDVQLATEDEINAILEGIPLDEPSQTTTRADLARAYFTLGREYRDRLENNPRAIEAFTQLNARYPGSEHEAESWYYLYLLHKQAGNGSEAQRYAGELNRKYQGSKFARLANDPNYAAELVGEEGRRTRAYEAAYAAFERQDYQRTEQLIAAALPGLPDSHPLRARYELLRAMASGKLQGRAAYVTALQQVVAQHEGTPEQIRAREILRLLGEGGARLPGRVPTAGASSFKESMDEIHYVLVVFDNPSAPLNQLKVELEEYNQKYNKLDRLRSTPIFIGRDNETPVLVMRRFKTGREAQDYYEISRKNAAEFLADSEEVYRIFPVSQTNYREILKARSFEGYEEWFLSHYQ</sequence>
<proteinExistence type="predicted"/>
<feature type="signal peptide" evidence="3">
    <location>
        <begin position="1"/>
        <end position="19"/>
    </location>
</feature>
<dbReference type="Gene3D" id="1.25.40.10">
    <property type="entry name" value="Tetratricopeptide repeat domain"/>
    <property type="match status" value="2"/>
</dbReference>
<dbReference type="Pfam" id="PF13181">
    <property type="entry name" value="TPR_8"/>
    <property type="match status" value="1"/>
</dbReference>
<evidence type="ECO:0000256" key="2">
    <source>
        <dbReference type="SAM" id="MobiDB-lite"/>
    </source>
</evidence>
<organism evidence="4 5">
    <name type="scientific">Neolewinella aquimaris</name>
    <dbReference type="NCBI Taxonomy" id="1835722"/>
    <lineage>
        <taxon>Bacteria</taxon>
        <taxon>Pseudomonadati</taxon>
        <taxon>Bacteroidota</taxon>
        <taxon>Saprospiria</taxon>
        <taxon>Saprospirales</taxon>
        <taxon>Lewinellaceae</taxon>
        <taxon>Neolewinella</taxon>
    </lineage>
</organism>
<reference evidence="4 5" key="1">
    <citation type="submission" date="2020-08" db="EMBL/GenBank/DDBJ databases">
        <title>Genomic Encyclopedia of Type Strains, Phase IV (KMG-IV): sequencing the most valuable type-strain genomes for metagenomic binning, comparative biology and taxonomic classification.</title>
        <authorList>
            <person name="Goeker M."/>
        </authorList>
    </citation>
    <scope>NUCLEOTIDE SEQUENCE [LARGE SCALE GENOMIC DNA]</scope>
    <source>
        <strain evidence="4 5">DSM 105137</strain>
    </source>
</reference>
<evidence type="ECO:0000256" key="1">
    <source>
        <dbReference type="PROSITE-ProRule" id="PRU00339"/>
    </source>
</evidence>
<feature type="chain" id="PRO_5032920918" description="Tetratricopeptide repeat protein" evidence="3">
    <location>
        <begin position="20"/>
        <end position="1007"/>
    </location>
</feature>
<dbReference type="SUPFAM" id="SSF48452">
    <property type="entry name" value="TPR-like"/>
    <property type="match status" value="1"/>
</dbReference>